<keyword evidence="3" id="KW-1185">Reference proteome</keyword>
<accession>A0A937UKH0</accession>
<evidence type="ECO:0000256" key="1">
    <source>
        <dbReference type="SAM" id="MobiDB-lite"/>
    </source>
</evidence>
<evidence type="ECO:0000313" key="2">
    <source>
        <dbReference type="EMBL" id="MBL7626804.1"/>
    </source>
</evidence>
<dbReference type="Proteomes" id="UP000604475">
    <property type="component" value="Unassembled WGS sequence"/>
</dbReference>
<dbReference type="AlphaFoldDB" id="A0A937UKH0"/>
<feature type="compositionally biased region" description="Low complexity" evidence="1">
    <location>
        <begin position="159"/>
        <end position="177"/>
    </location>
</feature>
<feature type="compositionally biased region" description="Low complexity" evidence="1">
    <location>
        <begin position="123"/>
        <end position="145"/>
    </location>
</feature>
<gene>
    <name evidence="2" type="ORF">I7412_06390</name>
</gene>
<evidence type="ECO:0000313" key="3">
    <source>
        <dbReference type="Proteomes" id="UP000604475"/>
    </source>
</evidence>
<comment type="caution">
    <text evidence="2">The sequence shown here is derived from an EMBL/GenBank/DDBJ whole genome shotgun (WGS) entry which is preliminary data.</text>
</comment>
<protein>
    <submittedName>
        <fullName evidence="2">Uncharacterized protein</fullName>
    </submittedName>
</protein>
<organism evidence="2 3">
    <name type="scientific">Frankia nepalensis</name>
    <dbReference type="NCBI Taxonomy" id="1836974"/>
    <lineage>
        <taxon>Bacteria</taxon>
        <taxon>Bacillati</taxon>
        <taxon>Actinomycetota</taxon>
        <taxon>Actinomycetes</taxon>
        <taxon>Frankiales</taxon>
        <taxon>Frankiaceae</taxon>
        <taxon>Frankia</taxon>
    </lineage>
</organism>
<feature type="region of interest" description="Disordered" evidence="1">
    <location>
        <begin position="112"/>
        <end position="185"/>
    </location>
</feature>
<sequence length="185" mass="19825">MADCPWQRAESKDQDFAGGPGRPLHVYDHEGTHLGSFAAWETAHEWAHLQVALTSLPGPLEIEDRRRGTRRRVWADHCEPFPAAAPHTGAQHIGAPHTDTQHTAAHARDTHTLETHARDTDTAARAGGPRARATTPTPPGLLTTAPEEDPAAGAKPRRSTATVTMTTATTATPGGFTPPRPRDPS</sequence>
<dbReference type="RefSeq" id="WP_203001083.1">
    <property type="nucleotide sequence ID" value="NZ_JADWYU010000084.1"/>
</dbReference>
<proteinExistence type="predicted"/>
<reference evidence="2" key="1">
    <citation type="submission" date="2020-12" db="EMBL/GenBank/DDBJ databases">
        <title>Genomic characterization of non-nitrogen-fixing Frankia strains.</title>
        <authorList>
            <person name="Carlos-Shanley C."/>
            <person name="Guerra T."/>
            <person name="Hahn D."/>
        </authorList>
    </citation>
    <scope>NUCLEOTIDE SEQUENCE</scope>
    <source>
        <strain evidence="2">CN6</strain>
    </source>
</reference>
<dbReference type="EMBL" id="JAEACQ010000149">
    <property type="protein sequence ID" value="MBL7626804.1"/>
    <property type="molecule type" value="Genomic_DNA"/>
</dbReference>
<feature type="compositionally biased region" description="Basic and acidic residues" evidence="1">
    <location>
        <begin position="112"/>
        <end position="122"/>
    </location>
</feature>
<name>A0A937UKH0_9ACTN</name>
<feature type="region of interest" description="Disordered" evidence="1">
    <location>
        <begin position="1"/>
        <end position="21"/>
    </location>
</feature>